<evidence type="ECO:0000256" key="4">
    <source>
        <dbReference type="SAM" id="MobiDB-lite"/>
    </source>
</evidence>
<dbReference type="STRING" id="1122192.SAMN02745673_04427"/>
<evidence type="ECO:0000256" key="2">
    <source>
        <dbReference type="ARBA" id="ARBA00022679"/>
    </source>
</evidence>
<dbReference type="PANTHER" id="PTHR43464:SF19">
    <property type="entry name" value="UBIQUINONE BIOSYNTHESIS O-METHYLTRANSFERASE, MITOCHONDRIAL"/>
    <property type="match status" value="1"/>
</dbReference>
<sequence length="354" mass="39442">MIRWARRSEACSDAFTAYCHEHALVDRNDNVNRYWEYPWAATHAGLRPGMRVLDAGAGYSPFLLHLAETVPDAEYHAADPAYAFQTPAQLPHARIDTRPLEELAYPDGHFDLIFCLSVLEHLDASARLAAVRALARCLRPGGRLVLTVDYFLDWPRWRSAIEQKPRMAAWLPDGNPDVARMVRASGLHPLAPDRIDPHPGTEGFEEGAVHDDLWWSEHIGAGLRVTSLGLVLHRPLAGADDRGLRLRISPEALHLRDDGTPLFADHHGTGAAPQRYVLPPRALDPEGFTAGELVEWLGGGTRAEAVVERALRWRTLRPAGLRPRIEACQPDSFREVYRNPEGTGVPRHDKRGPA</sequence>
<evidence type="ECO:0000313" key="6">
    <source>
        <dbReference type="Proteomes" id="UP000190637"/>
    </source>
</evidence>
<gene>
    <name evidence="5" type="ORF">SAMN02745673_04427</name>
</gene>
<dbReference type="AlphaFoldDB" id="A0A1T4T424"/>
<dbReference type="Proteomes" id="UP000190637">
    <property type="component" value="Unassembled WGS sequence"/>
</dbReference>
<reference evidence="5 6" key="1">
    <citation type="submission" date="2017-02" db="EMBL/GenBank/DDBJ databases">
        <authorList>
            <person name="Peterson S.W."/>
        </authorList>
    </citation>
    <scope>NUCLEOTIDE SEQUENCE [LARGE SCALE GENOMIC DNA]</scope>
    <source>
        <strain evidence="5 6">DSM 45154</strain>
    </source>
</reference>
<evidence type="ECO:0000256" key="1">
    <source>
        <dbReference type="ARBA" id="ARBA00022603"/>
    </source>
</evidence>
<dbReference type="InterPro" id="IPR029063">
    <property type="entry name" value="SAM-dependent_MTases_sf"/>
</dbReference>
<protein>
    <submittedName>
        <fullName evidence="5">Methylase involved in ubiquinone/menaquinone biosynthesis</fullName>
    </submittedName>
</protein>
<evidence type="ECO:0000256" key="3">
    <source>
        <dbReference type="ARBA" id="ARBA00022691"/>
    </source>
</evidence>
<keyword evidence="6" id="KW-1185">Reference proteome</keyword>
<name>A0A1T4T424_9ACTN</name>
<dbReference type="OrthoDB" id="9811589at2"/>
<dbReference type="Pfam" id="PF13489">
    <property type="entry name" value="Methyltransf_23"/>
    <property type="match status" value="1"/>
</dbReference>
<feature type="region of interest" description="Disordered" evidence="4">
    <location>
        <begin position="333"/>
        <end position="354"/>
    </location>
</feature>
<dbReference type="PANTHER" id="PTHR43464">
    <property type="entry name" value="METHYLTRANSFERASE"/>
    <property type="match status" value="1"/>
</dbReference>
<keyword evidence="3" id="KW-0949">S-adenosyl-L-methionine</keyword>
<keyword evidence="1 5" id="KW-0489">Methyltransferase</keyword>
<dbReference type="GO" id="GO:0008168">
    <property type="term" value="F:methyltransferase activity"/>
    <property type="evidence" value="ECO:0007669"/>
    <property type="project" value="UniProtKB-KW"/>
</dbReference>
<keyword evidence="2" id="KW-0808">Transferase</keyword>
<keyword evidence="5" id="KW-0830">Ubiquinone</keyword>
<dbReference type="RefSeq" id="WP_078763663.1">
    <property type="nucleotide sequence ID" value="NZ_FUWS01000014.1"/>
</dbReference>
<proteinExistence type="predicted"/>
<dbReference type="Gene3D" id="3.40.50.150">
    <property type="entry name" value="Vaccinia Virus protein VP39"/>
    <property type="match status" value="1"/>
</dbReference>
<organism evidence="5 6">
    <name type="scientific">Marinactinospora thermotolerans DSM 45154</name>
    <dbReference type="NCBI Taxonomy" id="1122192"/>
    <lineage>
        <taxon>Bacteria</taxon>
        <taxon>Bacillati</taxon>
        <taxon>Actinomycetota</taxon>
        <taxon>Actinomycetes</taxon>
        <taxon>Streptosporangiales</taxon>
        <taxon>Nocardiopsidaceae</taxon>
        <taxon>Marinactinospora</taxon>
    </lineage>
</organism>
<dbReference type="GO" id="GO:0032259">
    <property type="term" value="P:methylation"/>
    <property type="evidence" value="ECO:0007669"/>
    <property type="project" value="UniProtKB-KW"/>
</dbReference>
<dbReference type="EMBL" id="FUWS01000014">
    <property type="protein sequence ID" value="SKA35176.1"/>
    <property type="molecule type" value="Genomic_DNA"/>
</dbReference>
<dbReference type="SUPFAM" id="SSF53335">
    <property type="entry name" value="S-adenosyl-L-methionine-dependent methyltransferases"/>
    <property type="match status" value="1"/>
</dbReference>
<evidence type="ECO:0000313" key="5">
    <source>
        <dbReference type="EMBL" id="SKA35176.1"/>
    </source>
</evidence>
<dbReference type="CDD" id="cd02440">
    <property type="entry name" value="AdoMet_MTases"/>
    <property type="match status" value="1"/>
</dbReference>
<accession>A0A1T4T424</accession>